<comment type="subcellular location">
    <subcellularLocation>
        <location evidence="1">Cytoplasm</location>
    </subcellularLocation>
</comment>
<keyword evidence="18" id="KW-1185">Reference proteome</keyword>
<dbReference type="PANTHER" id="PTHR48111">
    <property type="entry name" value="REGULATOR OF RPOS"/>
    <property type="match status" value="1"/>
</dbReference>
<dbReference type="InterPro" id="IPR001867">
    <property type="entry name" value="OmpR/PhoB-type_DNA-bd"/>
</dbReference>
<comment type="function">
    <text evidence="12">This protein is a positive regulator for the phosphate regulon. Transcription of this operon is positively regulated by PhoB and PhoR when phosphate is limited.</text>
</comment>
<keyword evidence="11" id="KW-0804">Transcription</keyword>
<dbReference type="InterPro" id="IPR011006">
    <property type="entry name" value="CheY-like_superfamily"/>
</dbReference>
<dbReference type="GO" id="GO:0000976">
    <property type="term" value="F:transcription cis-regulatory region binding"/>
    <property type="evidence" value="ECO:0007669"/>
    <property type="project" value="TreeGrafter"/>
</dbReference>
<evidence type="ECO:0000256" key="9">
    <source>
        <dbReference type="ARBA" id="ARBA00023125"/>
    </source>
</evidence>
<evidence type="ECO:0000256" key="4">
    <source>
        <dbReference type="ARBA" id="ARBA00022490"/>
    </source>
</evidence>
<dbReference type="InterPro" id="IPR016032">
    <property type="entry name" value="Sig_transdc_resp-reg_C-effctor"/>
</dbReference>
<dbReference type="Gene3D" id="1.10.10.10">
    <property type="entry name" value="Winged helix-like DNA-binding domain superfamily/Winged helix DNA-binding domain"/>
    <property type="match status" value="1"/>
</dbReference>
<dbReference type="OrthoDB" id="9802426at2"/>
<dbReference type="PROSITE" id="PS50110">
    <property type="entry name" value="RESPONSE_REGULATORY"/>
    <property type="match status" value="1"/>
</dbReference>
<dbReference type="Gene3D" id="6.10.250.690">
    <property type="match status" value="1"/>
</dbReference>
<keyword evidence="7" id="KW-0902">Two-component regulatory system</keyword>
<evidence type="ECO:0000256" key="11">
    <source>
        <dbReference type="ARBA" id="ARBA00023163"/>
    </source>
</evidence>
<keyword evidence="6" id="KW-0592">Phosphate transport</keyword>
<dbReference type="GO" id="GO:0006355">
    <property type="term" value="P:regulation of DNA-templated transcription"/>
    <property type="evidence" value="ECO:0007669"/>
    <property type="project" value="InterPro"/>
</dbReference>
<evidence type="ECO:0000256" key="7">
    <source>
        <dbReference type="ARBA" id="ARBA00023012"/>
    </source>
</evidence>
<proteinExistence type="predicted"/>
<evidence type="ECO:0000259" key="16">
    <source>
        <dbReference type="PROSITE" id="PS51755"/>
    </source>
</evidence>
<dbReference type="CDD" id="cd17618">
    <property type="entry name" value="REC_OmpR_PhoB"/>
    <property type="match status" value="1"/>
</dbReference>
<evidence type="ECO:0000256" key="14">
    <source>
        <dbReference type="PROSITE-ProRule" id="PRU01091"/>
    </source>
</evidence>
<reference evidence="18" key="1">
    <citation type="submission" date="2019-06" db="EMBL/GenBank/DDBJ databases">
        <title>The complete genome of Emcibacter congregatus ZYLT.</title>
        <authorList>
            <person name="Zhao Z."/>
        </authorList>
    </citation>
    <scope>NUCLEOTIDE SEQUENCE [LARGE SCALE GENOMIC DNA]</scope>
    <source>
        <strain evidence="18">MCCC 1A06723</strain>
    </source>
</reference>
<evidence type="ECO:0000256" key="13">
    <source>
        <dbReference type="PROSITE-ProRule" id="PRU00169"/>
    </source>
</evidence>
<evidence type="ECO:0000256" key="6">
    <source>
        <dbReference type="ARBA" id="ARBA00022592"/>
    </source>
</evidence>
<feature type="domain" description="Response regulatory" evidence="15">
    <location>
        <begin position="4"/>
        <end position="120"/>
    </location>
</feature>
<evidence type="ECO:0000256" key="2">
    <source>
        <dbReference type="ARBA" id="ARBA00013332"/>
    </source>
</evidence>
<dbReference type="InterPro" id="IPR011879">
    <property type="entry name" value="Sig_transdc_resp-reg_PhoB"/>
</dbReference>
<evidence type="ECO:0000313" key="17">
    <source>
        <dbReference type="EMBL" id="TPD57322.1"/>
    </source>
</evidence>
<dbReference type="PANTHER" id="PTHR48111:SF40">
    <property type="entry name" value="PHOSPHATE REGULON TRANSCRIPTIONAL REGULATORY PROTEIN PHOB"/>
    <property type="match status" value="1"/>
</dbReference>
<feature type="DNA-binding region" description="OmpR/PhoB-type" evidence="14">
    <location>
        <begin position="129"/>
        <end position="227"/>
    </location>
</feature>
<keyword evidence="3" id="KW-0813">Transport</keyword>
<keyword evidence="5 13" id="KW-0597">Phosphoprotein</keyword>
<dbReference type="SMART" id="SM00448">
    <property type="entry name" value="REC"/>
    <property type="match status" value="1"/>
</dbReference>
<evidence type="ECO:0000256" key="10">
    <source>
        <dbReference type="ARBA" id="ARBA00023159"/>
    </source>
</evidence>
<organism evidence="17 18">
    <name type="scientific">Emcibacter nanhaiensis</name>
    <dbReference type="NCBI Taxonomy" id="1505037"/>
    <lineage>
        <taxon>Bacteria</taxon>
        <taxon>Pseudomonadati</taxon>
        <taxon>Pseudomonadota</taxon>
        <taxon>Alphaproteobacteria</taxon>
        <taxon>Emcibacterales</taxon>
        <taxon>Emcibacteraceae</taxon>
        <taxon>Emcibacter</taxon>
    </lineage>
</organism>
<evidence type="ECO:0000256" key="8">
    <source>
        <dbReference type="ARBA" id="ARBA00023015"/>
    </source>
</evidence>
<evidence type="ECO:0000313" key="18">
    <source>
        <dbReference type="Proteomes" id="UP000319148"/>
    </source>
</evidence>
<dbReference type="SUPFAM" id="SSF52172">
    <property type="entry name" value="CheY-like"/>
    <property type="match status" value="1"/>
</dbReference>
<sequence>MSAHILLIEDDQNLTELVRYNLEQEGFKVTCEADGEDGLLTAIEEAPDLILLDWMLPNLSGIEICRRLRRENITKNIPIIMLTARSEETDRIRGLETGADDYITKPFSPKELIARINAILRRIRPALSGETLEYAGIVMDTASHKVARDGTALHLGPTEYRMLKHFMENPGRVFSREQLLDSVWGNDIYVESRTVDVHIRRLRKALNIGDTPNIIRTVRSAGYALDKDI</sequence>
<dbReference type="InterPro" id="IPR001789">
    <property type="entry name" value="Sig_transdc_resp-reg_receiver"/>
</dbReference>
<accession>A0A501PB82</accession>
<protein>
    <recommendedName>
        <fullName evidence="2">Phosphate regulon transcriptional regulatory protein PhoB</fullName>
    </recommendedName>
</protein>
<name>A0A501PB82_9PROT</name>
<dbReference type="GO" id="GO:0032993">
    <property type="term" value="C:protein-DNA complex"/>
    <property type="evidence" value="ECO:0007669"/>
    <property type="project" value="TreeGrafter"/>
</dbReference>
<dbReference type="CDD" id="cd00383">
    <property type="entry name" value="trans_reg_C"/>
    <property type="match status" value="1"/>
</dbReference>
<dbReference type="AlphaFoldDB" id="A0A501PB82"/>
<dbReference type="GO" id="GO:0006817">
    <property type="term" value="P:phosphate ion transport"/>
    <property type="evidence" value="ECO:0007669"/>
    <property type="project" value="UniProtKB-KW"/>
</dbReference>
<dbReference type="InterPro" id="IPR039420">
    <property type="entry name" value="WalR-like"/>
</dbReference>
<dbReference type="Gene3D" id="3.40.50.2300">
    <property type="match status" value="1"/>
</dbReference>
<keyword evidence="9 14" id="KW-0238">DNA-binding</keyword>
<dbReference type="PROSITE" id="PS51755">
    <property type="entry name" value="OMPR_PHOB"/>
    <property type="match status" value="1"/>
</dbReference>
<dbReference type="GO" id="GO:0000156">
    <property type="term" value="F:phosphorelay response regulator activity"/>
    <property type="evidence" value="ECO:0007669"/>
    <property type="project" value="InterPro"/>
</dbReference>
<keyword evidence="4" id="KW-0963">Cytoplasm</keyword>
<dbReference type="SUPFAM" id="SSF46894">
    <property type="entry name" value="C-terminal effector domain of the bipartite response regulators"/>
    <property type="match status" value="1"/>
</dbReference>
<dbReference type="Pfam" id="PF00072">
    <property type="entry name" value="Response_reg"/>
    <property type="match status" value="1"/>
</dbReference>
<dbReference type="EMBL" id="VFIY01000018">
    <property type="protein sequence ID" value="TPD57322.1"/>
    <property type="molecule type" value="Genomic_DNA"/>
</dbReference>
<evidence type="ECO:0000256" key="1">
    <source>
        <dbReference type="ARBA" id="ARBA00004496"/>
    </source>
</evidence>
<evidence type="ECO:0000256" key="12">
    <source>
        <dbReference type="ARBA" id="ARBA00024735"/>
    </source>
</evidence>
<dbReference type="NCBIfam" id="TIGR02154">
    <property type="entry name" value="PhoB"/>
    <property type="match status" value="1"/>
</dbReference>
<dbReference type="InterPro" id="IPR036388">
    <property type="entry name" value="WH-like_DNA-bd_sf"/>
</dbReference>
<comment type="caution">
    <text evidence="17">The sequence shown here is derived from an EMBL/GenBank/DDBJ whole genome shotgun (WGS) entry which is preliminary data.</text>
</comment>
<feature type="domain" description="OmpR/PhoB-type" evidence="16">
    <location>
        <begin position="129"/>
        <end position="227"/>
    </location>
</feature>
<dbReference type="Proteomes" id="UP000319148">
    <property type="component" value="Unassembled WGS sequence"/>
</dbReference>
<keyword evidence="8" id="KW-0805">Transcription regulation</keyword>
<dbReference type="RefSeq" id="WP_139941637.1">
    <property type="nucleotide sequence ID" value="NZ_JBHSYP010000005.1"/>
</dbReference>
<keyword evidence="10" id="KW-0010">Activator</keyword>
<evidence type="ECO:0000256" key="3">
    <source>
        <dbReference type="ARBA" id="ARBA00022448"/>
    </source>
</evidence>
<dbReference type="SMART" id="SM00862">
    <property type="entry name" value="Trans_reg_C"/>
    <property type="match status" value="1"/>
</dbReference>
<gene>
    <name evidence="17" type="primary">phoB</name>
    <name evidence="17" type="ORF">FIV46_14430</name>
</gene>
<evidence type="ECO:0000259" key="15">
    <source>
        <dbReference type="PROSITE" id="PS50110"/>
    </source>
</evidence>
<dbReference type="GO" id="GO:0005829">
    <property type="term" value="C:cytosol"/>
    <property type="evidence" value="ECO:0007669"/>
    <property type="project" value="TreeGrafter"/>
</dbReference>
<dbReference type="Pfam" id="PF00486">
    <property type="entry name" value="Trans_reg_C"/>
    <property type="match status" value="1"/>
</dbReference>
<evidence type="ECO:0000256" key="5">
    <source>
        <dbReference type="ARBA" id="ARBA00022553"/>
    </source>
</evidence>
<dbReference type="FunFam" id="3.40.50.2300:FF:000001">
    <property type="entry name" value="DNA-binding response regulator PhoB"/>
    <property type="match status" value="1"/>
</dbReference>
<feature type="modified residue" description="4-aspartylphosphate" evidence="13">
    <location>
        <position position="53"/>
    </location>
</feature>